<dbReference type="PROSITE" id="PS00211">
    <property type="entry name" value="ABC_TRANSPORTER_1"/>
    <property type="match status" value="1"/>
</dbReference>
<keyword evidence="2" id="KW-0813">Transport</keyword>
<organism evidence="7 8">
    <name type="scientific">Effusibacillus dendaii</name>
    <dbReference type="NCBI Taxonomy" id="2743772"/>
    <lineage>
        <taxon>Bacteria</taxon>
        <taxon>Bacillati</taxon>
        <taxon>Bacillota</taxon>
        <taxon>Bacilli</taxon>
        <taxon>Bacillales</taxon>
        <taxon>Alicyclobacillaceae</taxon>
        <taxon>Effusibacillus</taxon>
    </lineage>
</organism>
<dbReference type="GO" id="GO:0016887">
    <property type="term" value="F:ATP hydrolysis activity"/>
    <property type="evidence" value="ECO:0007669"/>
    <property type="project" value="InterPro"/>
</dbReference>
<evidence type="ECO:0000256" key="3">
    <source>
        <dbReference type="ARBA" id="ARBA00022741"/>
    </source>
</evidence>
<dbReference type="RefSeq" id="WP_200758168.1">
    <property type="nucleotide sequence ID" value="NZ_AP023366.1"/>
</dbReference>
<evidence type="ECO:0000256" key="4">
    <source>
        <dbReference type="ARBA" id="ARBA00022840"/>
    </source>
</evidence>
<dbReference type="PANTHER" id="PTHR46743:SF2">
    <property type="entry name" value="TEICHOIC ACIDS EXPORT ATP-BINDING PROTEIN TAGH"/>
    <property type="match status" value="1"/>
</dbReference>
<dbReference type="InterPro" id="IPR017871">
    <property type="entry name" value="ABC_transporter-like_CS"/>
</dbReference>
<dbReference type="PROSITE" id="PS50893">
    <property type="entry name" value="ABC_TRANSPORTER_2"/>
    <property type="match status" value="1"/>
</dbReference>
<dbReference type="Gene3D" id="2.70.50.60">
    <property type="entry name" value="abc- transporter (atp binding component) like domain"/>
    <property type="match status" value="1"/>
</dbReference>
<dbReference type="InterPro" id="IPR003439">
    <property type="entry name" value="ABC_transporter-like_ATP-bd"/>
</dbReference>
<dbReference type="InterPro" id="IPR029439">
    <property type="entry name" value="Wzt_C"/>
</dbReference>
<dbReference type="GO" id="GO:0005524">
    <property type="term" value="F:ATP binding"/>
    <property type="evidence" value="ECO:0007669"/>
    <property type="project" value="UniProtKB-KW"/>
</dbReference>
<dbReference type="GO" id="GO:0016020">
    <property type="term" value="C:membrane"/>
    <property type="evidence" value="ECO:0007669"/>
    <property type="project" value="InterPro"/>
</dbReference>
<protein>
    <submittedName>
        <fullName evidence="7">ABC transporter</fullName>
    </submittedName>
</protein>
<dbReference type="PANTHER" id="PTHR46743">
    <property type="entry name" value="TEICHOIC ACIDS EXPORT ATP-BINDING PROTEIN TAGH"/>
    <property type="match status" value="1"/>
</dbReference>
<keyword evidence="8" id="KW-1185">Reference proteome</keyword>
<gene>
    <name evidence="7" type="ORF">skT53_27720</name>
</gene>
<proteinExistence type="inferred from homology"/>
<sequence>MSSDVKVVDQLNSTKQAEKSADINATSNIAISVKNVGKCFQIYDRPQDRLKQSIFRGRRQYYREFWALKDVSFEVKKGETIGIIGRNGSGKSTLLQIIAGTLSPTEGEVQVNGRVAALLELGSGFNPEFTGRENVFMNGAILGLSKEDTDSLFEDIVAFADIGDFIDQPVKTYSSGMAVRLAFAVQAMIPKEVLIVDEALAVGDELFQRKCYAKIEEFKRQGGTILFVSHSGSTIIELCDRAMLLDSGESLLIGPSKRVVNLYQKYIYAPASKKELIRQEMIEQSQQFSGEVNTKVQLAGTQKRAERVEQSSEAKQVRQRAMYDPFLVPKETLQYESRGAKIYNPEITTLTGEKVNLLIPGDRYIWRYYVKFHKPCQNLRFGMLIKTASGFELGGSVSSFSGEGVSFLQSGDIVKVEFTFTPRLNTGTYFLNGGVLGLTEEGEVYLDRGIDLAAFKILHNEDSLMTSIVDFSVVPEVIEVAGPDIPESKIEGFLHSLHEC</sequence>
<dbReference type="InterPro" id="IPR003593">
    <property type="entry name" value="AAA+_ATPase"/>
</dbReference>
<evidence type="ECO:0000256" key="5">
    <source>
        <dbReference type="ARBA" id="ARBA00022967"/>
    </source>
</evidence>
<dbReference type="Pfam" id="PF00005">
    <property type="entry name" value="ABC_tran"/>
    <property type="match status" value="1"/>
</dbReference>
<keyword evidence="5" id="KW-1278">Translocase</keyword>
<accession>A0A7I8DCN9</accession>
<dbReference type="InterPro" id="IPR015860">
    <property type="entry name" value="ABC_transpr_TagH-like"/>
</dbReference>
<evidence type="ECO:0000313" key="8">
    <source>
        <dbReference type="Proteomes" id="UP000593802"/>
    </source>
</evidence>
<evidence type="ECO:0000313" key="7">
    <source>
        <dbReference type="EMBL" id="BCJ87787.1"/>
    </source>
</evidence>
<dbReference type="GO" id="GO:0140359">
    <property type="term" value="F:ABC-type transporter activity"/>
    <property type="evidence" value="ECO:0007669"/>
    <property type="project" value="InterPro"/>
</dbReference>
<evidence type="ECO:0000259" key="6">
    <source>
        <dbReference type="PROSITE" id="PS50893"/>
    </source>
</evidence>
<dbReference type="AlphaFoldDB" id="A0A7I8DCN9"/>
<dbReference type="SMART" id="SM00382">
    <property type="entry name" value="AAA"/>
    <property type="match status" value="1"/>
</dbReference>
<dbReference type="SUPFAM" id="SSF52540">
    <property type="entry name" value="P-loop containing nucleoside triphosphate hydrolases"/>
    <property type="match status" value="1"/>
</dbReference>
<dbReference type="Gene3D" id="3.40.50.300">
    <property type="entry name" value="P-loop containing nucleotide triphosphate hydrolases"/>
    <property type="match status" value="1"/>
</dbReference>
<dbReference type="Pfam" id="PF14524">
    <property type="entry name" value="Wzt_C"/>
    <property type="match status" value="1"/>
</dbReference>
<keyword evidence="3" id="KW-0547">Nucleotide-binding</keyword>
<reference evidence="7 8" key="1">
    <citation type="submission" date="2020-08" db="EMBL/GenBank/DDBJ databases">
        <title>Complete Genome Sequence of Effusibacillus dendaii Strain skT53, Isolated from Farmland soil.</title>
        <authorList>
            <person name="Konishi T."/>
            <person name="Kawasaki H."/>
        </authorList>
    </citation>
    <scope>NUCLEOTIDE SEQUENCE [LARGE SCALE GENOMIC DNA]</scope>
    <source>
        <strain evidence="8">skT53</strain>
    </source>
</reference>
<dbReference type="CDD" id="cd03220">
    <property type="entry name" value="ABC_KpsT_Wzt"/>
    <property type="match status" value="1"/>
</dbReference>
<dbReference type="KEGG" id="eff:skT53_27720"/>
<dbReference type="CDD" id="cd10147">
    <property type="entry name" value="Wzt_C-like"/>
    <property type="match status" value="1"/>
</dbReference>
<evidence type="ECO:0000256" key="1">
    <source>
        <dbReference type="ARBA" id="ARBA00005417"/>
    </source>
</evidence>
<comment type="similarity">
    <text evidence="1">Belongs to the ABC transporter superfamily.</text>
</comment>
<dbReference type="Proteomes" id="UP000593802">
    <property type="component" value="Chromosome"/>
</dbReference>
<name>A0A7I8DCN9_9BACL</name>
<dbReference type="InterPro" id="IPR027417">
    <property type="entry name" value="P-loop_NTPase"/>
</dbReference>
<feature type="domain" description="ABC transporter" evidence="6">
    <location>
        <begin position="48"/>
        <end position="272"/>
    </location>
</feature>
<evidence type="ECO:0000256" key="2">
    <source>
        <dbReference type="ARBA" id="ARBA00022448"/>
    </source>
</evidence>
<keyword evidence="4" id="KW-0067">ATP-binding</keyword>
<dbReference type="InterPro" id="IPR050683">
    <property type="entry name" value="Bact_Polysacc_Export_ATP-bd"/>
</dbReference>
<dbReference type="EMBL" id="AP023366">
    <property type="protein sequence ID" value="BCJ87787.1"/>
    <property type="molecule type" value="Genomic_DNA"/>
</dbReference>